<sequence>MNGKWFSKFSSYLSTVTGRPVSFVLAVALVLIWAVTGPLFGYSDTWQLVINTSTTIVTFLMVFLIQNTQNRDTAAMHIKLDELIRAMEGAHNALLDLEELDEKELTRFRKRYEALANEARLALRKGTPDTDSPFIDEDDHGDDGNDAPDAKSPTFQRTK</sequence>
<keyword evidence="2" id="KW-0472">Membrane</keyword>
<evidence type="ECO:0000313" key="3">
    <source>
        <dbReference type="EMBL" id="VVD82877.1"/>
    </source>
</evidence>
<evidence type="ECO:0000256" key="2">
    <source>
        <dbReference type="SAM" id="Phobius"/>
    </source>
</evidence>
<feature type="region of interest" description="Disordered" evidence="1">
    <location>
        <begin position="123"/>
        <end position="159"/>
    </location>
</feature>
<evidence type="ECO:0000313" key="4">
    <source>
        <dbReference type="Proteomes" id="UP000366819"/>
    </source>
</evidence>
<accession>A0A5E4T4L3</accession>
<dbReference type="GO" id="GO:0055085">
    <property type="term" value="P:transmembrane transport"/>
    <property type="evidence" value="ECO:0007669"/>
    <property type="project" value="InterPro"/>
</dbReference>
<evidence type="ECO:0000256" key="1">
    <source>
        <dbReference type="SAM" id="MobiDB-lite"/>
    </source>
</evidence>
<feature type="transmembrane region" description="Helical" evidence="2">
    <location>
        <begin position="21"/>
        <end position="40"/>
    </location>
</feature>
<organism evidence="3 4">
    <name type="scientific">Pandoraea aquatica</name>
    <dbReference type="NCBI Taxonomy" id="2508290"/>
    <lineage>
        <taxon>Bacteria</taxon>
        <taxon>Pseudomonadati</taxon>
        <taxon>Pseudomonadota</taxon>
        <taxon>Betaproteobacteria</taxon>
        <taxon>Burkholderiales</taxon>
        <taxon>Burkholderiaceae</taxon>
        <taxon>Pandoraea</taxon>
    </lineage>
</organism>
<reference evidence="3 4" key="1">
    <citation type="submission" date="2019-08" db="EMBL/GenBank/DDBJ databases">
        <authorList>
            <person name="Peeters C."/>
        </authorList>
    </citation>
    <scope>NUCLEOTIDE SEQUENCE [LARGE SCALE GENOMIC DNA]</scope>
    <source>
        <strain evidence="3 4">LMG 31011</strain>
    </source>
</reference>
<proteinExistence type="predicted"/>
<feature type="compositionally biased region" description="Acidic residues" evidence="1">
    <location>
        <begin position="134"/>
        <end position="146"/>
    </location>
</feature>
<dbReference type="Pfam" id="PF04120">
    <property type="entry name" value="Iron_permease"/>
    <property type="match status" value="1"/>
</dbReference>
<keyword evidence="4" id="KW-1185">Reference proteome</keyword>
<dbReference type="AlphaFoldDB" id="A0A5E4T4L3"/>
<dbReference type="RefSeq" id="WP_150574983.1">
    <property type="nucleotide sequence ID" value="NZ_CABPSN010000002.1"/>
</dbReference>
<dbReference type="InterPro" id="IPR007251">
    <property type="entry name" value="Iron_permease_Fet4"/>
</dbReference>
<protein>
    <submittedName>
        <fullName evidence="3">Membrane protein</fullName>
    </submittedName>
</protein>
<dbReference type="Proteomes" id="UP000366819">
    <property type="component" value="Unassembled WGS sequence"/>
</dbReference>
<keyword evidence="2" id="KW-0812">Transmembrane</keyword>
<dbReference type="OrthoDB" id="119761at2"/>
<dbReference type="EMBL" id="CABPSN010000002">
    <property type="protein sequence ID" value="VVD82877.1"/>
    <property type="molecule type" value="Genomic_DNA"/>
</dbReference>
<feature type="transmembrane region" description="Helical" evidence="2">
    <location>
        <begin position="46"/>
        <end position="65"/>
    </location>
</feature>
<keyword evidence="2" id="KW-1133">Transmembrane helix</keyword>
<gene>
    <name evidence="3" type="ORF">PAQ31011_01202</name>
</gene>
<name>A0A5E4T4L3_9BURK</name>